<dbReference type="Proteomes" id="UP000499080">
    <property type="component" value="Unassembled WGS sequence"/>
</dbReference>
<evidence type="ECO:0000313" key="2">
    <source>
        <dbReference type="Proteomes" id="UP000499080"/>
    </source>
</evidence>
<proteinExistence type="predicted"/>
<name>A0A4Y2WUB2_ARAVE</name>
<sequence>MVGRYEDSQSEADIIRRVANSGIQVMELIPNYRTPPHAPVPDAITTTEPVEWAWDNSKLQATSSGRPSKVFQELRHLQAIDTLHCGNSLLQLE</sequence>
<comment type="caution">
    <text evidence="1">The sequence shown here is derived from an EMBL/GenBank/DDBJ whole genome shotgun (WGS) entry which is preliminary data.</text>
</comment>
<dbReference type="AlphaFoldDB" id="A0A4Y2WUB2"/>
<protein>
    <submittedName>
        <fullName evidence="1">Uncharacterized protein</fullName>
    </submittedName>
</protein>
<organism evidence="1 2">
    <name type="scientific">Araneus ventricosus</name>
    <name type="common">Orbweaver spider</name>
    <name type="synonym">Epeira ventricosa</name>
    <dbReference type="NCBI Taxonomy" id="182803"/>
    <lineage>
        <taxon>Eukaryota</taxon>
        <taxon>Metazoa</taxon>
        <taxon>Ecdysozoa</taxon>
        <taxon>Arthropoda</taxon>
        <taxon>Chelicerata</taxon>
        <taxon>Arachnida</taxon>
        <taxon>Araneae</taxon>
        <taxon>Araneomorphae</taxon>
        <taxon>Entelegynae</taxon>
        <taxon>Araneoidea</taxon>
        <taxon>Araneidae</taxon>
        <taxon>Araneus</taxon>
    </lineage>
</organism>
<reference evidence="1 2" key="1">
    <citation type="journal article" date="2019" name="Sci. Rep.">
        <title>Orb-weaving spider Araneus ventricosus genome elucidates the spidroin gene catalogue.</title>
        <authorList>
            <person name="Kono N."/>
            <person name="Nakamura H."/>
            <person name="Ohtoshi R."/>
            <person name="Moran D.A.P."/>
            <person name="Shinohara A."/>
            <person name="Yoshida Y."/>
            <person name="Fujiwara M."/>
            <person name="Mori M."/>
            <person name="Tomita M."/>
            <person name="Arakawa K."/>
        </authorList>
    </citation>
    <scope>NUCLEOTIDE SEQUENCE [LARGE SCALE GENOMIC DNA]</scope>
</reference>
<gene>
    <name evidence="1" type="ORF">AVEN_29315_1</name>
</gene>
<accession>A0A4Y2WUB2</accession>
<evidence type="ECO:0000313" key="1">
    <source>
        <dbReference type="EMBL" id="GBO40214.1"/>
    </source>
</evidence>
<dbReference type="EMBL" id="BGPR01065384">
    <property type="protein sequence ID" value="GBO40214.1"/>
    <property type="molecule type" value="Genomic_DNA"/>
</dbReference>
<keyword evidence="2" id="KW-1185">Reference proteome</keyword>